<dbReference type="PANTHER" id="PTHR43308:SF5">
    <property type="entry name" value="S-LAYER PROTEIN _ PEPTIDOGLYCAN ENDO-BETA-N-ACETYLGLUCOSAMINIDASE"/>
    <property type="match status" value="1"/>
</dbReference>
<feature type="signal peptide" evidence="2">
    <location>
        <begin position="1"/>
        <end position="27"/>
    </location>
</feature>
<organism evidence="4 5">
    <name type="scientific">Paenibacillus psychroresistens</name>
    <dbReference type="NCBI Taxonomy" id="1778678"/>
    <lineage>
        <taxon>Bacteria</taxon>
        <taxon>Bacillati</taxon>
        <taxon>Bacillota</taxon>
        <taxon>Bacilli</taxon>
        <taxon>Bacillales</taxon>
        <taxon>Paenibacillaceae</taxon>
        <taxon>Paenibacillus</taxon>
    </lineage>
</organism>
<dbReference type="EMBL" id="CP034235">
    <property type="protein sequence ID" value="QGQ97943.1"/>
    <property type="molecule type" value="Genomic_DNA"/>
</dbReference>
<evidence type="ECO:0000313" key="5">
    <source>
        <dbReference type="Proteomes" id="UP000426246"/>
    </source>
</evidence>
<dbReference type="InterPro" id="IPR051465">
    <property type="entry name" value="Cell_Envelope_Struct_Comp"/>
</dbReference>
<name>A0A6B8RR28_9BACL</name>
<feature type="domain" description="SLH" evidence="3">
    <location>
        <begin position="125"/>
        <end position="185"/>
    </location>
</feature>
<protein>
    <submittedName>
        <fullName evidence="4">S-layer homology domain-containing protein</fullName>
    </submittedName>
</protein>
<dbReference type="OrthoDB" id="5845122at2"/>
<feature type="domain" description="SLH" evidence="3">
    <location>
        <begin position="195"/>
        <end position="258"/>
    </location>
</feature>
<dbReference type="PANTHER" id="PTHR43308">
    <property type="entry name" value="OUTER MEMBRANE PROTEIN ALPHA-RELATED"/>
    <property type="match status" value="1"/>
</dbReference>
<evidence type="ECO:0000256" key="2">
    <source>
        <dbReference type="SAM" id="SignalP"/>
    </source>
</evidence>
<dbReference type="Proteomes" id="UP000426246">
    <property type="component" value="Chromosome"/>
</dbReference>
<evidence type="ECO:0000256" key="1">
    <source>
        <dbReference type="SAM" id="MobiDB-lite"/>
    </source>
</evidence>
<evidence type="ECO:0000259" key="3">
    <source>
        <dbReference type="PROSITE" id="PS51272"/>
    </source>
</evidence>
<dbReference type="KEGG" id="ppsc:EHS13_25160"/>
<keyword evidence="2" id="KW-0732">Signal</keyword>
<accession>A0A6B8RR28</accession>
<feature type="domain" description="SLH" evidence="3">
    <location>
        <begin position="61"/>
        <end position="124"/>
    </location>
</feature>
<gene>
    <name evidence="4" type="ORF">EHS13_25160</name>
</gene>
<feature type="chain" id="PRO_5025354714" evidence="2">
    <location>
        <begin position="28"/>
        <end position="463"/>
    </location>
</feature>
<dbReference type="PROSITE" id="PS51272">
    <property type="entry name" value="SLH"/>
    <property type="match status" value="3"/>
</dbReference>
<dbReference type="AlphaFoldDB" id="A0A6B8RR28"/>
<dbReference type="RefSeq" id="WP_155703040.1">
    <property type="nucleotide sequence ID" value="NZ_CP034235.1"/>
</dbReference>
<evidence type="ECO:0000313" key="4">
    <source>
        <dbReference type="EMBL" id="QGQ97943.1"/>
    </source>
</evidence>
<keyword evidence="5" id="KW-1185">Reference proteome</keyword>
<feature type="compositionally biased region" description="Low complexity" evidence="1">
    <location>
        <begin position="30"/>
        <end position="51"/>
    </location>
</feature>
<reference evidence="5" key="1">
    <citation type="submission" date="2018-11" db="EMBL/GenBank/DDBJ databases">
        <title>Complete genome sequence of Paenibacillus sp. ML311-T8.</title>
        <authorList>
            <person name="Nam Y.-D."/>
            <person name="Kang J."/>
            <person name="Chung W.-H."/>
            <person name="Park Y.S."/>
        </authorList>
    </citation>
    <scope>NUCLEOTIDE SEQUENCE [LARGE SCALE GENOMIC DNA]</scope>
    <source>
        <strain evidence="5">ML311-T8</strain>
    </source>
</reference>
<sequence>MTNLKVLSKALILVLLFSFTLLGTSFAEDSLTPQPTVETTPTLTLTPAVTPKSTPEPTPFNPNGSFNDISKHWAKPAIESAFSKGLLKGYPEGTFKPNNPVTRGEFATFLSRATKQTVLEPIDIPFEDVMGHWSFNDVQKDVSLRFIMASDYPNGFSPDTPITRREISRWLANGLSSNSEDYKQSLLDMKNTYVPVSEMFKSVLKPNDIPLVGLMLGTGLLSGYPDFSFGLDKNITRAEVATILLRYIDVESKKADDFLGLRELREVGTTGTNLTTITPMRYGQYTDGYVGEFKNIRDKKLTVSGQGTVVLNYLIAVDIRSKTDYTGIYGKMFISNDFYLFPQKGVHYFFTLSTITATTDNFNDMVVSNSTHNWFQSPLGEITNKVAIANGLPTNYPKYKPKFINRFGYLQPGYYADEYKKGVARQYWGWFADGGNQGQEGSIQFYAKVDDGSIFVAGGVFNP</sequence>
<proteinExistence type="predicted"/>
<dbReference type="Pfam" id="PF00395">
    <property type="entry name" value="SLH"/>
    <property type="match status" value="3"/>
</dbReference>
<dbReference type="InterPro" id="IPR001119">
    <property type="entry name" value="SLH_dom"/>
</dbReference>
<feature type="region of interest" description="Disordered" evidence="1">
    <location>
        <begin position="30"/>
        <end position="57"/>
    </location>
</feature>